<keyword evidence="4" id="KW-1185">Reference proteome</keyword>
<protein>
    <submittedName>
        <fullName evidence="3">SDR family NAD(P)-dependent oxidoreductase</fullName>
        <ecNumber evidence="3">1.1.1.-</ecNumber>
    </submittedName>
</protein>
<dbReference type="SUPFAM" id="SSF51735">
    <property type="entry name" value="NAD(P)-binding Rossmann-fold domains"/>
    <property type="match status" value="1"/>
</dbReference>
<dbReference type="GO" id="GO:0016491">
    <property type="term" value="F:oxidoreductase activity"/>
    <property type="evidence" value="ECO:0007669"/>
    <property type="project" value="UniProtKB-KW"/>
</dbReference>
<dbReference type="EMBL" id="JBHRXY010000011">
    <property type="protein sequence ID" value="MFC3630519.1"/>
    <property type="molecule type" value="Genomic_DNA"/>
</dbReference>
<dbReference type="Pfam" id="PF13561">
    <property type="entry name" value="adh_short_C2"/>
    <property type="match status" value="1"/>
</dbReference>
<dbReference type="PRINTS" id="PR00080">
    <property type="entry name" value="SDRFAMILY"/>
</dbReference>
<dbReference type="RefSeq" id="WP_377762278.1">
    <property type="nucleotide sequence ID" value="NZ_JBHRXY010000011.1"/>
</dbReference>
<dbReference type="EC" id="1.1.1.-" evidence="3"/>
<comment type="caution">
    <text evidence="3">The sequence shown here is derived from an EMBL/GenBank/DDBJ whole genome shotgun (WGS) entry which is preliminary data.</text>
</comment>
<dbReference type="Proteomes" id="UP001595539">
    <property type="component" value="Unassembled WGS sequence"/>
</dbReference>
<dbReference type="Gene3D" id="3.40.50.720">
    <property type="entry name" value="NAD(P)-binding Rossmann-like Domain"/>
    <property type="match status" value="1"/>
</dbReference>
<organism evidence="3 4">
    <name type="scientific">Paracoccus angustae</name>
    <dbReference type="NCBI Taxonomy" id="1671480"/>
    <lineage>
        <taxon>Bacteria</taxon>
        <taxon>Pseudomonadati</taxon>
        <taxon>Pseudomonadota</taxon>
        <taxon>Alphaproteobacteria</taxon>
        <taxon>Rhodobacterales</taxon>
        <taxon>Paracoccaceae</taxon>
        <taxon>Paracoccus</taxon>
    </lineage>
</organism>
<dbReference type="InterPro" id="IPR002347">
    <property type="entry name" value="SDR_fam"/>
</dbReference>
<evidence type="ECO:0000256" key="2">
    <source>
        <dbReference type="ARBA" id="ARBA00023002"/>
    </source>
</evidence>
<evidence type="ECO:0000313" key="3">
    <source>
        <dbReference type="EMBL" id="MFC3630519.1"/>
    </source>
</evidence>
<dbReference type="PRINTS" id="PR00081">
    <property type="entry name" value="GDHRDH"/>
</dbReference>
<dbReference type="InterPro" id="IPR036291">
    <property type="entry name" value="NAD(P)-bd_dom_sf"/>
</dbReference>
<evidence type="ECO:0000313" key="4">
    <source>
        <dbReference type="Proteomes" id="UP001595539"/>
    </source>
</evidence>
<dbReference type="CDD" id="cd05233">
    <property type="entry name" value="SDR_c"/>
    <property type="match status" value="1"/>
</dbReference>
<comment type="similarity">
    <text evidence="1">Belongs to the short-chain dehydrogenases/reductases (SDR) family.</text>
</comment>
<name>A0ABV7U607_9RHOB</name>
<evidence type="ECO:0000256" key="1">
    <source>
        <dbReference type="ARBA" id="ARBA00006484"/>
    </source>
</evidence>
<sequence length="272" mass="28199">MNADLLAPYDLTGRVALVTGGAGGIGRACVERLAAYGATVAISCIDGLEDPDAVRGGFGDLAVTVHPLDLRRADSIRRCIAEVADRHGRLDVLVNNAAVGSATVAAFSDDPGGQDSLMLAINADGTLKMCQQFLALPGAPGRKLINISSVGGGIAAFPGFRLSDGMSKAAVSFLTRQLAAEAVHAEVDVFAICPGATNTPMFHASTLSKLSRKDLTAFLSRLPKGRLIEPSEIAALVHFLSSPPSRVLHGAVLDASMGLGVRPGLMSEHRIH</sequence>
<keyword evidence="2 3" id="KW-0560">Oxidoreductase</keyword>
<accession>A0ABV7U607</accession>
<proteinExistence type="inferred from homology"/>
<dbReference type="PANTHER" id="PTHR43477:SF1">
    <property type="entry name" value="DIHYDROANTICAPSIN 7-DEHYDROGENASE"/>
    <property type="match status" value="1"/>
</dbReference>
<dbReference type="InterPro" id="IPR051122">
    <property type="entry name" value="SDR_DHRS6-like"/>
</dbReference>
<reference evidence="4" key="1">
    <citation type="journal article" date="2019" name="Int. J. Syst. Evol. Microbiol.">
        <title>The Global Catalogue of Microorganisms (GCM) 10K type strain sequencing project: providing services to taxonomists for standard genome sequencing and annotation.</title>
        <authorList>
            <consortium name="The Broad Institute Genomics Platform"/>
            <consortium name="The Broad Institute Genome Sequencing Center for Infectious Disease"/>
            <person name="Wu L."/>
            <person name="Ma J."/>
        </authorList>
    </citation>
    <scope>NUCLEOTIDE SEQUENCE [LARGE SCALE GENOMIC DNA]</scope>
    <source>
        <strain evidence="4">KCTC 42473</strain>
    </source>
</reference>
<gene>
    <name evidence="3" type="ORF">ACFOM8_13800</name>
</gene>
<dbReference type="PANTHER" id="PTHR43477">
    <property type="entry name" value="DIHYDROANTICAPSIN 7-DEHYDROGENASE"/>
    <property type="match status" value="1"/>
</dbReference>